<comment type="caution">
    <text evidence="1">The sequence shown here is derived from an EMBL/GenBank/DDBJ whole genome shotgun (WGS) entry which is preliminary data.</text>
</comment>
<organism evidence="1 2">
    <name type="scientific">Persea americana</name>
    <name type="common">Avocado</name>
    <dbReference type="NCBI Taxonomy" id="3435"/>
    <lineage>
        <taxon>Eukaryota</taxon>
        <taxon>Viridiplantae</taxon>
        <taxon>Streptophyta</taxon>
        <taxon>Embryophyta</taxon>
        <taxon>Tracheophyta</taxon>
        <taxon>Spermatophyta</taxon>
        <taxon>Magnoliopsida</taxon>
        <taxon>Magnoliidae</taxon>
        <taxon>Laurales</taxon>
        <taxon>Lauraceae</taxon>
        <taxon>Persea</taxon>
    </lineage>
</organism>
<proteinExistence type="predicted"/>
<sequence>MREDDLDEGTNSGRDSSRAGYSDEDMDCVRDDIRAEERLGRNERKMRGMFPSIEMVKCSVEEDEVKLVESLERRPIGKDMRMAGRKQRQKQRKERPGNGSEGNHRHGKGVIQNSEGQEQIKEDGDSFVTRRGTRQGGFQSPRENVQDLSQLQDDGVIPFLRSTPKARTRT</sequence>
<dbReference type="Proteomes" id="UP001234297">
    <property type="component" value="Chromosome 1"/>
</dbReference>
<name>A0ACC2MZU9_PERAE</name>
<accession>A0ACC2MZU9</accession>
<reference evidence="1 2" key="1">
    <citation type="journal article" date="2022" name="Hortic Res">
        <title>A haplotype resolved chromosomal level avocado genome allows analysis of novel avocado genes.</title>
        <authorList>
            <person name="Nath O."/>
            <person name="Fletcher S.J."/>
            <person name="Hayward A."/>
            <person name="Shaw L.M."/>
            <person name="Masouleh A.K."/>
            <person name="Furtado A."/>
            <person name="Henry R.J."/>
            <person name="Mitter N."/>
        </authorList>
    </citation>
    <scope>NUCLEOTIDE SEQUENCE [LARGE SCALE GENOMIC DNA]</scope>
    <source>
        <strain evidence="2">cv. Hass</strain>
    </source>
</reference>
<dbReference type="EMBL" id="CM056809">
    <property type="protein sequence ID" value="KAJ8650699.1"/>
    <property type="molecule type" value="Genomic_DNA"/>
</dbReference>
<gene>
    <name evidence="1" type="ORF">MRB53_003722</name>
</gene>
<evidence type="ECO:0000313" key="1">
    <source>
        <dbReference type="EMBL" id="KAJ8650699.1"/>
    </source>
</evidence>
<evidence type="ECO:0000313" key="2">
    <source>
        <dbReference type="Proteomes" id="UP001234297"/>
    </source>
</evidence>
<protein>
    <submittedName>
        <fullName evidence="1">Uncharacterized protein</fullName>
    </submittedName>
</protein>
<keyword evidence="2" id="KW-1185">Reference proteome</keyword>